<dbReference type="AlphaFoldDB" id="A0A327KQC5"/>
<evidence type="ECO:0000313" key="2">
    <source>
        <dbReference type="Proteomes" id="UP000248863"/>
    </source>
</evidence>
<accession>A0A327KQC5</accession>
<dbReference type="RefSeq" id="WP_111356800.1">
    <property type="nucleotide sequence ID" value="NZ_NHSK01000051.1"/>
</dbReference>
<reference evidence="1 2" key="1">
    <citation type="submission" date="2017-07" db="EMBL/GenBank/DDBJ databases">
        <title>Draft Genome Sequences of Select Purple Nonsulfur Bacteria.</title>
        <authorList>
            <person name="Lasarre B."/>
            <person name="Mckinlay J.B."/>
        </authorList>
    </citation>
    <scope>NUCLEOTIDE SEQUENCE [LARGE SCALE GENOMIC DNA]</scope>
    <source>
        <strain evidence="1 2">DSM 11907</strain>
    </source>
</reference>
<evidence type="ECO:0000313" key="1">
    <source>
        <dbReference type="EMBL" id="RAI39535.1"/>
    </source>
</evidence>
<organism evidence="1 2">
    <name type="scientific">Rhodoplanes elegans</name>
    <dbReference type="NCBI Taxonomy" id="29408"/>
    <lineage>
        <taxon>Bacteria</taxon>
        <taxon>Pseudomonadati</taxon>
        <taxon>Pseudomonadota</taxon>
        <taxon>Alphaproteobacteria</taxon>
        <taxon>Hyphomicrobiales</taxon>
        <taxon>Nitrobacteraceae</taxon>
        <taxon>Rhodoplanes</taxon>
    </lineage>
</organism>
<name>A0A327KQC5_9BRAD</name>
<proteinExistence type="predicted"/>
<dbReference type="EMBL" id="NPEU01000073">
    <property type="protein sequence ID" value="RAI39535.1"/>
    <property type="molecule type" value="Genomic_DNA"/>
</dbReference>
<sequence length="76" mass="8165">MKAPGPRVSDHAVLRFLEREGGLDVEAVRRAMAASIARAVAAADRLDGTDYRIVTERVTFVVTGGTVVTVVPSTRR</sequence>
<gene>
    <name evidence="1" type="ORF">CH338_09180</name>
</gene>
<comment type="caution">
    <text evidence="1">The sequence shown here is derived from an EMBL/GenBank/DDBJ whole genome shotgun (WGS) entry which is preliminary data.</text>
</comment>
<dbReference type="Proteomes" id="UP000248863">
    <property type="component" value="Unassembled WGS sequence"/>
</dbReference>
<protein>
    <submittedName>
        <fullName evidence="1">Uncharacterized protein</fullName>
    </submittedName>
</protein>
<keyword evidence="2" id="KW-1185">Reference proteome</keyword>